<evidence type="ECO:0000313" key="1">
    <source>
        <dbReference type="EMBL" id="KAI0053132.1"/>
    </source>
</evidence>
<protein>
    <submittedName>
        <fullName evidence="1">NAD-binding protein</fullName>
    </submittedName>
</protein>
<proteinExistence type="predicted"/>
<reference evidence="1" key="2">
    <citation type="journal article" date="2022" name="New Phytol.">
        <title>Evolutionary transition to the ectomycorrhizal habit in the genomes of a hyperdiverse lineage of mushroom-forming fungi.</title>
        <authorList>
            <person name="Looney B."/>
            <person name="Miyauchi S."/>
            <person name="Morin E."/>
            <person name="Drula E."/>
            <person name="Courty P.E."/>
            <person name="Kohler A."/>
            <person name="Kuo A."/>
            <person name="LaButti K."/>
            <person name="Pangilinan J."/>
            <person name="Lipzen A."/>
            <person name="Riley R."/>
            <person name="Andreopoulos W."/>
            <person name="He G."/>
            <person name="Johnson J."/>
            <person name="Nolan M."/>
            <person name="Tritt A."/>
            <person name="Barry K.W."/>
            <person name="Grigoriev I.V."/>
            <person name="Nagy L.G."/>
            <person name="Hibbett D."/>
            <person name="Henrissat B."/>
            <person name="Matheny P.B."/>
            <person name="Labbe J."/>
            <person name="Martin F.M."/>
        </authorList>
    </citation>
    <scope>NUCLEOTIDE SEQUENCE</scope>
    <source>
        <strain evidence="1">FP105234-sp</strain>
    </source>
</reference>
<gene>
    <name evidence="1" type="ORF">FA95DRAFT_1579592</name>
</gene>
<sequence>MGRVVVLGATGPSGLLLVRAALAAQHTVVVYARNPSKLPADLAEHPSVTVIKGELEDAPALSAALAGADSVISALGPSSSTPRGTPLAKGYAVVLDAMRAQGVARIVALGTASITDEHDKRDLRYSAMVWTVWAGVNAAWKDIVAVGDVVRGAEDLEWTIVRVPILTNSESTAAHAGYVGDGKSGVTLSRAAFAAFVVGELEKNEWVRKSPLLTSA</sequence>
<accession>A0ACB8SAA8</accession>
<comment type="caution">
    <text evidence="1">The sequence shown here is derived from an EMBL/GenBank/DDBJ whole genome shotgun (WGS) entry which is preliminary data.</text>
</comment>
<dbReference type="EMBL" id="MU275841">
    <property type="protein sequence ID" value="KAI0053132.1"/>
    <property type="molecule type" value="Genomic_DNA"/>
</dbReference>
<evidence type="ECO:0000313" key="2">
    <source>
        <dbReference type="Proteomes" id="UP000814033"/>
    </source>
</evidence>
<reference evidence="1" key="1">
    <citation type="submission" date="2021-02" db="EMBL/GenBank/DDBJ databases">
        <authorList>
            <consortium name="DOE Joint Genome Institute"/>
            <person name="Ahrendt S."/>
            <person name="Looney B.P."/>
            <person name="Miyauchi S."/>
            <person name="Morin E."/>
            <person name="Drula E."/>
            <person name="Courty P.E."/>
            <person name="Chicoki N."/>
            <person name="Fauchery L."/>
            <person name="Kohler A."/>
            <person name="Kuo A."/>
            <person name="Labutti K."/>
            <person name="Pangilinan J."/>
            <person name="Lipzen A."/>
            <person name="Riley R."/>
            <person name="Andreopoulos W."/>
            <person name="He G."/>
            <person name="Johnson J."/>
            <person name="Barry K.W."/>
            <person name="Grigoriev I.V."/>
            <person name="Nagy L."/>
            <person name="Hibbett D."/>
            <person name="Henrissat B."/>
            <person name="Matheny P.B."/>
            <person name="Labbe J."/>
            <person name="Martin F."/>
        </authorList>
    </citation>
    <scope>NUCLEOTIDE SEQUENCE</scope>
    <source>
        <strain evidence="1">FP105234-sp</strain>
    </source>
</reference>
<dbReference type="Proteomes" id="UP000814033">
    <property type="component" value="Unassembled WGS sequence"/>
</dbReference>
<keyword evidence="2" id="KW-1185">Reference proteome</keyword>
<organism evidence="1 2">
    <name type="scientific">Auriscalpium vulgare</name>
    <dbReference type="NCBI Taxonomy" id="40419"/>
    <lineage>
        <taxon>Eukaryota</taxon>
        <taxon>Fungi</taxon>
        <taxon>Dikarya</taxon>
        <taxon>Basidiomycota</taxon>
        <taxon>Agaricomycotina</taxon>
        <taxon>Agaricomycetes</taxon>
        <taxon>Russulales</taxon>
        <taxon>Auriscalpiaceae</taxon>
        <taxon>Auriscalpium</taxon>
    </lineage>
</organism>
<name>A0ACB8SAA8_9AGAM</name>